<comment type="caution">
    <text evidence="2">The sequence shown here is derived from an EMBL/GenBank/DDBJ whole genome shotgun (WGS) entry which is preliminary data.</text>
</comment>
<evidence type="ECO:0000313" key="2">
    <source>
        <dbReference type="EMBL" id="KAF2588788.1"/>
    </source>
</evidence>
<keyword evidence="1" id="KW-0812">Transmembrane</keyword>
<sequence length="114" mass="12527">MFHDLLSALSTVSVTDCLVGVVFLLLSKKISPTLLSVKHIIISNSGGGQVDLLIFDTSFKVNRSSLRKERADLHRSAADYTTAVVKIAEAHSDFVMGFISVNAASWKWEMCIRV</sequence>
<organism evidence="2">
    <name type="scientific">Brassica cretica</name>
    <name type="common">Mustard</name>
    <dbReference type="NCBI Taxonomy" id="69181"/>
    <lineage>
        <taxon>Eukaryota</taxon>
        <taxon>Viridiplantae</taxon>
        <taxon>Streptophyta</taxon>
        <taxon>Embryophyta</taxon>
        <taxon>Tracheophyta</taxon>
        <taxon>Spermatophyta</taxon>
        <taxon>Magnoliopsida</taxon>
        <taxon>eudicotyledons</taxon>
        <taxon>Gunneridae</taxon>
        <taxon>Pentapetalae</taxon>
        <taxon>rosids</taxon>
        <taxon>malvids</taxon>
        <taxon>Brassicales</taxon>
        <taxon>Brassicaceae</taxon>
        <taxon>Brassiceae</taxon>
        <taxon>Brassica</taxon>
    </lineage>
</organism>
<keyword evidence="1" id="KW-1133">Transmembrane helix</keyword>
<evidence type="ECO:0000256" key="1">
    <source>
        <dbReference type="SAM" id="Phobius"/>
    </source>
</evidence>
<protein>
    <submittedName>
        <fullName evidence="2">Uncharacterized protein</fullName>
    </submittedName>
</protein>
<name>A0A8S9K521_BRACR</name>
<proteinExistence type="predicted"/>
<accession>A0A8S9K521</accession>
<reference evidence="2" key="1">
    <citation type="submission" date="2019-12" db="EMBL/GenBank/DDBJ databases">
        <title>Genome sequencing and annotation of Brassica cretica.</title>
        <authorList>
            <person name="Studholme D.J."/>
            <person name="Sarris P.F."/>
        </authorList>
    </citation>
    <scope>NUCLEOTIDE SEQUENCE</scope>
    <source>
        <strain evidence="2">PFS-102/07</strain>
        <tissue evidence="2">Leaf</tissue>
    </source>
</reference>
<keyword evidence="1" id="KW-0472">Membrane</keyword>
<feature type="transmembrane region" description="Helical" evidence="1">
    <location>
        <begin position="6"/>
        <end position="26"/>
    </location>
</feature>
<gene>
    <name evidence="2" type="ORF">F2Q70_00040708</name>
</gene>
<dbReference type="EMBL" id="QGKY02000190">
    <property type="protein sequence ID" value="KAF2588788.1"/>
    <property type="molecule type" value="Genomic_DNA"/>
</dbReference>
<dbReference type="AlphaFoldDB" id="A0A8S9K521"/>